<evidence type="ECO:0000313" key="7">
    <source>
        <dbReference type="Proteomes" id="UP000008207"/>
    </source>
</evidence>
<dbReference type="OrthoDB" id="114248at2"/>
<dbReference type="AlphaFoldDB" id="B8IW13"/>
<dbReference type="GO" id="GO:0031419">
    <property type="term" value="F:cobalamin binding"/>
    <property type="evidence" value="ECO:0007669"/>
    <property type="project" value="UniProtKB-UniRule"/>
</dbReference>
<sequence length="267" mass="27983">MNKPVKEPAPPSSGRSIADPWAALRGVTPARIGLGRSGNAIPTRGVLDFQYAHALARDAVHEPLDVAALTRALQPLRTIAVASNVPDRGTYLRRPDLGRVLSPESLTAFEGLKPADIVFVVADGLSATGIQAHAAPLVHACATELADWDIGPIVLAVQGRVALGDDIAARLGARLCVMIIGERPGLTVSDSIGIYLTFGPRPGRQDSERNCISNIHPNGGLSSTQAACKLGWLAREALRRQYSGVALKDDMPSILESGAGAPKLSSS</sequence>
<evidence type="ECO:0000256" key="4">
    <source>
        <dbReference type="ARBA" id="ARBA00024446"/>
    </source>
</evidence>
<dbReference type="InterPro" id="IPR009246">
    <property type="entry name" value="EutC"/>
</dbReference>
<geneLocation type="plasmid" evidence="6 7">
    <name>pMNOD01</name>
</geneLocation>
<keyword evidence="7" id="KW-1185">Reference proteome</keyword>
<name>B8IW13_METNO</name>
<dbReference type="GO" id="GO:0006520">
    <property type="term" value="P:amino acid metabolic process"/>
    <property type="evidence" value="ECO:0007669"/>
    <property type="project" value="InterPro"/>
</dbReference>
<comment type="catalytic activity">
    <reaction evidence="5">
        <text>ethanolamine = acetaldehyde + NH4(+)</text>
        <dbReference type="Rhea" id="RHEA:15313"/>
        <dbReference type="ChEBI" id="CHEBI:15343"/>
        <dbReference type="ChEBI" id="CHEBI:28938"/>
        <dbReference type="ChEBI" id="CHEBI:57603"/>
        <dbReference type="EC" id="4.3.1.7"/>
    </reaction>
</comment>
<organism evidence="6 7">
    <name type="scientific">Methylobacterium nodulans (strain LMG 21967 / CNCM I-2342 / ORS 2060)</name>
    <dbReference type="NCBI Taxonomy" id="460265"/>
    <lineage>
        <taxon>Bacteria</taxon>
        <taxon>Pseudomonadati</taxon>
        <taxon>Pseudomonadota</taxon>
        <taxon>Alphaproteobacteria</taxon>
        <taxon>Hyphomicrobiales</taxon>
        <taxon>Methylobacteriaceae</taxon>
        <taxon>Methylobacterium</taxon>
    </lineage>
</organism>
<keyword evidence="4 5" id="KW-1283">Bacterial microcompartment</keyword>
<dbReference type="Gene3D" id="3.40.50.11240">
    <property type="entry name" value="Ethanolamine ammonia-lyase light chain (EutC)"/>
    <property type="match status" value="1"/>
</dbReference>
<keyword evidence="1 5" id="KW-0846">Cobalamin</keyword>
<dbReference type="GO" id="GO:0046336">
    <property type="term" value="P:ethanolamine catabolic process"/>
    <property type="evidence" value="ECO:0007669"/>
    <property type="project" value="UniProtKB-UniRule"/>
</dbReference>
<feature type="binding site" evidence="5">
    <location>
        <position position="182"/>
    </location>
    <ligand>
        <name>adenosylcob(III)alamin</name>
        <dbReference type="ChEBI" id="CHEBI:18408"/>
    </ligand>
</feature>
<dbReference type="Proteomes" id="UP000008207">
    <property type="component" value="Plasmid pMNOD01"/>
</dbReference>
<dbReference type="PANTHER" id="PTHR39330:SF1">
    <property type="entry name" value="ETHANOLAMINE AMMONIA-LYASE SMALL SUBUNIT"/>
    <property type="match status" value="1"/>
</dbReference>
<dbReference type="Pfam" id="PF05985">
    <property type="entry name" value="EutC"/>
    <property type="match status" value="1"/>
</dbReference>
<comment type="similarity">
    <text evidence="5">Belongs to the EutC family.</text>
</comment>
<dbReference type="RefSeq" id="WP_015934142.1">
    <property type="nucleotide sequence ID" value="NC_011892.1"/>
</dbReference>
<dbReference type="Gene3D" id="1.10.30.40">
    <property type="entry name" value="Ethanolamine ammonia-lyase light chain (EutC), N-terminal domain"/>
    <property type="match status" value="1"/>
</dbReference>
<dbReference type="KEGG" id="mno:Mnod_8501"/>
<evidence type="ECO:0000256" key="2">
    <source>
        <dbReference type="ARBA" id="ARBA00023239"/>
    </source>
</evidence>
<dbReference type="GO" id="GO:0009350">
    <property type="term" value="C:ethanolamine ammonia-lyase complex"/>
    <property type="evidence" value="ECO:0007669"/>
    <property type="project" value="UniProtKB-UniRule"/>
</dbReference>
<dbReference type="UniPathway" id="UPA00560"/>
<protein>
    <recommendedName>
        <fullName evidence="5">Ethanolamine ammonia-lyase small subunit</fullName>
        <shortName evidence="5">EAL small subunit</shortName>
        <ecNumber evidence="5">4.3.1.7</ecNumber>
    </recommendedName>
</protein>
<dbReference type="InterPro" id="IPR042255">
    <property type="entry name" value="EutC_N"/>
</dbReference>
<feature type="binding site" evidence="5">
    <location>
        <position position="161"/>
    </location>
    <ligand>
        <name>adenosylcob(III)alamin</name>
        <dbReference type="ChEBI" id="CHEBI:18408"/>
    </ligand>
</feature>
<dbReference type="PANTHER" id="PTHR39330">
    <property type="entry name" value="ETHANOLAMINE AMMONIA-LYASE LIGHT CHAIN"/>
    <property type="match status" value="1"/>
</dbReference>
<proteinExistence type="inferred from homology"/>
<dbReference type="EMBL" id="CP001350">
    <property type="protein sequence ID" value="ACL62603.1"/>
    <property type="molecule type" value="Genomic_DNA"/>
</dbReference>
<dbReference type="HAMAP" id="MF_00601">
    <property type="entry name" value="EutC"/>
    <property type="match status" value="1"/>
</dbReference>
<dbReference type="PIRSF" id="PIRSF018982">
    <property type="entry name" value="EutC"/>
    <property type="match status" value="1"/>
</dbReference>
<evidence type="ECO:0000256" key="3">
    <source>
        <dbReference type="ARBA" id="ARBA00023285"/>
    </source>
</evidence>
<dbReference type="GO" id="GO:0031471">
    <property type="term" value="C:ethanolamine degradation polyhedral organelle"/>
    <property type="evidence" value="ECO:0007669"/>
    <property type="project" value="UniProtKB-UniRule"/>
</dbReference>
<comment type="pathway">
    <text evidence="5">Amine and polyamine degradation; ethanolamine degradation.</text>
</comment>
<evidence type="ECO:0000256" key="5">
    <source>
        <dbReference type="HAMAP-Rule" id="MF_00601"/>
    </source>
</evidence>
<comment type="subunit">
    <text evidence="5">The basic unit is a heterodimer which dimerizes to form tetramers. The heterotetramers trimerize; 6 large subunits form a core ring with 6 small subunits projecting outwards.</text>
</comment>
<reference evidence="7" key="1">
    <citation type="submission" date="2009-01" db="EMBL/GenBank/DDBJ databases">
        <title>Complete sequence of plasmid 1 of Methylobacterium nodulans ORS 2060.</title>
        <authorList>
            <consortium name="US DOE Joint Genome Institute"/>
            <person name="Lucas S."/>
            <person name="Copeland A."/>
            <person name="Lapidus A."/>
            <person name="Glavina del Rio T."/>
            <person name="Dalin E."/>
            <person name="Tice H."/>
            <person name="Bruce D."/>
            <person name="Goodwin L."/>
            <person name="Pitluck S."/>
            <person name="Sims D."/>
            <person name="Brettin T."/>
            <person name="Detter J.C."/>
            <person name="Han C."/>
            <person name="Larimer F."/>
            <person name="Land M."/>
            <person name="Hauser L."/>
            <person name="Kyrpides N."/>
            <person name="Ivanova N."/>
            <person name="Marx C.J."/>
            <person name="Richardson P."/>
        </authorList>
    </citation>
    <scope>NUCLEOTIDE SEQUENCE [LARGE SCALE GENOMIC DNA]</scope>
    <source>
        <strain evidence="7">LMG 21967 / CNCM I-2342 / ORS 2060</strain>
        <plasmid evidence="7">Plasmid pMNOD01</plasmid>
    </source>
</reference>
<comment type="cofactor">
    <cofactor evidence="5">
        <name>adenosylcob(III)alamin</name>
        <dbReference type="ChEBI" id="CHEBI:18408"/>
    </cofactor>
    <text evidence="5">Binds between the large and small subunits.</text>
</comment>
<comment type="function">
    <text evidence="5">Catalyzes the deamination of various vicinal amino-alcohols to oxo compounds. Allows this organism to utilize ethanolamine as the sole source of nitrogen and carbon in the presence of external vitamin B12.</text>
</comment>
<dbReference type="GO" id="GO:0008851">
    <property type="term" value="F:ethanolamine ammonia-lyase activity"/>
    <property type="evidence" value="ECO:0007669"/>
    <property type="project" value="UniProtKB-UniRule"/>
</dbReference>
<accession>B8IW13</accession>
<feature type="binding site" evidence="5">
    <location>
        <position position="211"/>
    </location>
    <ligand>
        <name>adenosylcob(III)alamin</name>
        <dbReference type="ChEBI" id="CHEBI:18408"/>
    </ligand>
</feature>
<comment type="subcellular location">
    <subcellularLocation>
        <location evidence="5">Bacterial microcompartment</location>
    </subcellularLocation>
</comment>
<keyword evidence="6" id="KW-0614">Plasmid</keyword>
<evidence type="ECO:0000256" key="1">
    <source>
        <dbReference type="ARBA" id="ARBA00022628"/>
    </source>
</evidence>
<keyword evidence="3 5" id="KW-0170">Cobalt</keyword>
<gene>
    <name evidence="5" type="primary">eutC</name>
    <name evidence="6" type="ordered locus">Mnod_8501</name>
</gene>
<dbReference type="NCBIfam" id="NF003971">
    <property type="entry name" value="PRK05465.1"/>
    <property type="match status" value="1"/>
</dbReference>
<keyword evidence="2 5" id="KW-0456">Lyase</keyword>
<dbReference type="HOGENOM" id="CLU_068224_1_0_5"/>
<dbReference type="InterPro" id="IPR042251">
    <property type="entry name" value="EutC_C"/>
</dbReference>
<dbReference type="EC" id="4.3.1.7" evidence="5"/>
<evidence type="ECO:0000313" key="6">
    <source>
        <dbReference type="EMBL" id="ACL62603.1"/>
    </source>
</evidence>